<protein>
    <submittedName>
        <fullName evidence="2">Right-handed parallel beta-helix repeat-containing protein</fullName>
    </submittedName>
</protein>
<reference evidence="2 3" key="1">
    <citation type="submission" date="2019-06" db="EMBL/GenBank/DDBJ databases">
        <title>Whole genome sequence for Rhodospirillaceae sp. R148.</title>
        <authorList>
            <person name="Wang G."/>
        </authorList>
    </citation>
    <scope>NUCLEOTIDE SEQUENCE [LARGE SCALE GENOMIC DNA]</scope>
    <source>
        <strain evidence="2 3">R148</strain>
    </source>
</reference>
<dbReference type="SMART" id="SM00710">
    <property type="entry name" value="PbH1"/>
    <property type="match status" value="4"/>
</dbReference>
<dbReference type="Proteomes" id="UP000315252">
    <property type="component" value="Unassembled WGS sequence"/>
</dbReference>
<gene>
    <name evidence="2" type="ORF">FKG95_21420</name>
</gene>
<dbReference type="InterPro" id="IPR011050">
    <property type="entry name" value="Pectin_lyase_fold/virulence"/>
</dbReference>
<dbReference type="InterPro" id="IPR012334">
    <property type="entry name" value="Pectin_lyas_fold"/>
</dbReference>
<dbReference type="AlphaFoldDB" id="A0A545TG42"/>
<dbReference type="Pfam" id="PF05048">
    <property type="entry name" value="NosD"/>
    <property type="match status" value="1"/>
</dbReference>
<dbReference type="SUPFAM" id="SSF51126">
    <property type="entry name" value="Pectin lyase-like"/>
    <property type="match status" value="1"/>
</dbReference>
<evidence type="ECO:0000313" key="2">
    <source>
        <dbReference type="EMBL" id="TQV76200.1"/>
    </source>
</evidence>
<dbReference type="Gene3D" id="2.160.20.10">
    <property type="entry name" value="Single-stranded right-handed beta-helix, Pectin lyase-like"/>
    <property type="match status" value="1"/>
</dbReference>
<feature type="domain" description="Periplasmic copper-binding protein NosD beta helix" evidence="1">
    <location>
        <begin position="345"/>
        <end position="431"/>
    </location>
</feature>
<dbReference type="InterPro" id="IPR006626">
    <property type="entry name" value="PbH1"/>
</dbReference>
<dbReference type="InterPro" id="IPR007742">
    <property type="entry name" value="NosD_dom"/>
</dbReference>
<keyword evidence="3" id="KW-1185">Reference proteome</keyword>
<sequence length="502" mass="54602">MPRRAIRRLMSLCLVLTLTGVLGFGGFALVTQYYFQESAPTTWSRLLQPQLEWQREARPSLKPILDILAYFMVETDPRDQFGVLSRSSAPARPEDWNNDILGPQTPVGAFSRNGTETVFVTTAEEFKAAVKTARPGNVIQLQPGTYSFSGKSIVAGVPGTAGQPIIVRAAELGSVQLNFSLLEGFHVTAPFWIFENLMIDGVCETDARCEHAFHIVGGAVGTIVRNNWVTNFNAAIKVNGTGNQFPDDGLVASNAFFNDRPRQTSNPVTVLDIVAASNWVVRKNIISDFAKAEGDRISYGAFFKGAGENNVFEQNLVQCQQRHYGGTRIGFSFGGGGTTRSVCRDGACPIEHRNGIVRNNIIMNCPNDVGIYVNKSAKTLIHNNALINTRGIDIRFPESDAVIVNNILDGRILARDDANQLAKNNLQSAVEAAFLQKISFSFYADPQNGDFRLVNADGISGFGVPLANGGLDLCDQALNSEHPDIGPVQYSPNMSCIPVISP</sequence>
<name>A0A545TG42_9PROT</name>
<evidence type="ECO:0000259" key="1">
    <source>
        <dbReference type="Pfam" id="PF05048"/>
    </source>
</evidence>
<accession>A0A545TG42</accession>
<dbReference type="OrthoDB" id="5496540at2"/>
<dbReference type="EMBL" id="VHSH01000008">
    <property type="protein sequence ID" value="TQV76200.1"/>
    <property type="molecule type" value="Genomic_DNA"/>
</dbReference>
<dbReference type="RefSeq" id="WP_142898463.1">
    <property type="nucleotide sequence ID" value="NZ_ML660059.1"/>
</dbReference>
<comment type="caution">
    <text evidence="2">The sequence shown here is derived from an EMBL/GenBank/DDBJ whole genome shotgun (WGS) entry which is preliminary data.</text>
</comment>
<proteinExistence type="predicted"/>
<evidence type="ECO:0000313" key="3">
    <source>
        <dbReference type="Proteomes" id="UP000315252"/>
    </source>
</evidence>
<organism evidence="2 3">
    <name type="scientific">Denitrobaculum tricleocarpae</name>
    <dbReference type="NCBI Taxonomy" id="2591009"/>
    <lineage>
        <taxon>Bacteria</taxon>
        <taxon>Pseudomonadati</taxon>
        <taxon>Pseudomonadota</taxon>
        <taxon>Alphaproteobacteria</taxon>
        <taxon>Rhodospirillales</taxon>
        <taxon>Rhodospirillaceae</taxon>
        <taxon>Denitrobaculum</taxon>
    </lineage>
</organism>